<dbReference type="AlphaFoldDB" id="A0AAV6LGZ9"/>
<dbReference type="PANTHER" id="PTHR33710:SF64">
    <property type="entry name" value="ENDONUCLEASE_EXONUCLEASE_PHOSPHATASE DOMAIN-CONTAINING PROTEIN"/>
    <property type="match status" value="1"/>
</dbReference>
<reference evidence="1" key="1">
    <citation type="submission" date="2020-08" db="EMBL/GenBank/DDBJ databases">
        <title>Plant Genome Project.</title>
        <authorList>
            <person name="Zhang R.-G."/>
        </authorList>
    </citation>
    <scope>NUCLEOTIDE SEQUENCE</scope>
    <source>
        <strain evidence="1">WSP0</strain>
        <tissue evidence="1">Leaf</tissue>
    </source>
</reference>
<gene>
    <name evidence="1" type="ORF">RHGRI_000299</name>
</gene>
<keyword evidence="2" id="KW-1185">Reference proteome</keyword>
<name>A0AAV6LGZ9_9ERIC</name>
<proteinExistence type="predicted"/>
<organism evidence="1 2">
    <name type="scientific">Rhododendron griersonianum</name>
    <dbReference type="NCBI Taxonomy" id="479676"/>
    <lineage>
        <taxon>Eukaryota</taxon>
        <taxon>Viridiplantae</taxon>
        <taxon>Streptophyta</taxon>
        <taxon>Embryophyta</taxon>
        <taxon>Tracheophyta</taxon>
        <taxon>Spermatophyta</taxon>
        <taxon>Magnoliopsida</taxon>
        <taxon>eudicotyledons</taxon>
        <taxon>Gunneridae</taxon>
        <taxon>Pentapetalae</taxon>
        <taxon>asterids</taxon>
        <taxon>Ericales</taxon>
        <taxon>Ericaceae</taxon>
        <taxon>Ericoideae</taxon>
        <taxon>Rhodoreae</taxon>
        <taxon>Rhododendron</taxon>
    </lineage>
</organism>
<evidence type="ECO:0000313" key="2">
    <source>
        <dbReference type="Proteomes" id="UP000823749"/>
    </source>
</evidence>
<dbReference type="Gene3D" id="3.60.10.10">
    <property type="entry name" value="Endonuclease/exonuclease/phosphatase"/>
    <property type="match status" value="1"/>
</dbReference>
<dbReference type="Proteomes" id="UP000823749">
    <property type="component" value="Chromosome 1"/>
</dbReference>
<protein>
    <recommendedName>
        <fullName evidence="3">Non-LTR retroelement reverse transcriptase</fullName>
    </recommendedName>
</protein>
<dbReference type="InterPro" id="IPR036691">
    <property type="entry name" value="Endo/exonu/phosph_ase_sf"/>
</dbReference>
<comment type="caution">
    <text evidence="1">The sequence shown here is derived from an EMBL/GenBank/DDBJ whole genome shotgun (WGS) entry which is preliminary data.</text>
</comment>
<evidence type="ECO:0000313" key="1">
    <source>
        <dbReference type="EMBL" id="KAG5564077.1"/>
    </source>
</evidence>
<accession>A0AAV6LGZ9</accession>
<dbReference type="EMBL" id="JACTNZ010000001">
    <property type="protein sequence ID" value="KAG5564077.1"/>
    <property type="molecule type" value="Genomic_DNA"/>
</dbReference>
<sequence>MLMVSVDLRTHQKRFYASVIYGLNLASERVSLWRDLRFLHSCYGSKAWVLMGDFNAVRRPNERLEGFDVRSASDFNSCVEEVEMQELVTKGYWYTWTNKRGGLGSNKSKLDRTFINSAWMDLFRDSEVVGFAPGISDHCALVMTVIPNSFRACPFRFYNFWMKDNRFGALLSSSWGQHAVGNPMDMFSLKLKRLKPLLKAQ</sequence>
<dbReference type="SUPFAM" id="SSF56219">
    <property type="entry name" value="DNase I-like"/>
    <property type="match status" value="1"/>
</dbReference>
<evidence type="ECO:0008006" key="3">
    <source>
        <dbReference type="Google" id="ProtNLM"/>
    </source>
</evidence>
<dbReference type="PANTHER" id="PTHR33710">
    <property type="entry name" value="BNAC02G09200D PROTEIN"/>
    <property type="match status" value="1"/>
</dbReference>